<dbReference type="EMBL" id="MT143893">
    <property type="protein sequence ID" value="QJB05013.1"/>
    <property type="molecule type" value="Genomic_DNA"/>
</dbReference>
<organism evidence="2">
    <name type="scientific">viral metagenome</name>
    <dbReference type="NCBI Taxonomy" id="1070528"/>
    <lineage>
        <taxon>unclassified sequences</taxon>
        <taxon>metagenomes</taxon>
        <taxon>organismal metagenomes</taxon>
    </lineage>
</organism>
<gene>
    <name evidence="2" type="ORF">MM171A00247_0044</name>
    <name evidence="4" type="ORF">MM171B00144_0052</name>
    <name evidence="3" type="ORF">TM448A04534_0002</name>
</gene>
<feature type="domain" description="HTH cro/C1-type" evidence="1">
    <location>
        <begin position="11"/>
        <end position="65"/>
    </location>
</feature>
<evidence type="ECO:0000259" key="1">
    <source>
        <dbReference type="PROSITE" id="PS50943"/>
    </source>
</evidence>
<evidence type="ECO:0000313" key="2">
    <source>
        <dbReference type="EMBL" id="QJA43330.1"/>
    </source>
</evidence>
<dbReference type="InterPro" id="IPR001387">
    <property type="entry name" value="Cro/C1-type_HTH"/>
</dbReference>
<reference evidence="2" key="1">
    <citation type="submission" date="2020-03" db="EMBL/GenBank/DDBJ databases">
        <title>The deep terrestrial virosphere.</title>
        <authorList>
            <person name="Holmfeldt K."/>
            <person name="Nilsson E."/>
            <person name="Simone D."/>
            <person name="Lopez-Fernandez M."/>
            <person name="Wu X."/>
            <person name="de Brujin I."/>
            <person name="Lundin D."/>
            <person name="Andersson A."/>
            <person name="Bertilsson S."/>
            <person name="Dopson M."/>
        </authorList>
    </citation>
    <scope>NUCLEOTIDE SEQUENCE</scope>
    <source>
        <strain evidence="2">MM171A00247</strain>
        <strain evidence="4">MM171B00144</strain>
        <strain evidence="3">TM448A04534</strain>
    </source>
</reference>
<dbReference type="EMBL" id="MT144489">
    <property type="protein sequence ID" value="QJA54237.1"/>
    <property type="molecule type" value="Genomic_DNA"/>
</dbReference>
<protein>
    <submittedName>
        <fullName evidence="2">Putative DNA binding, helix-turn-helix domain containing protein</fullName>
    </submittedName>
</protein>
<dbReference type="EMBL" id="MT143700">
    <property type="protein sequence ID" value="QJA43330.1"/>
    <property type="molecule type" value="Genomic_DNA"/>
</dbReference>
<proteinExistence type="predicted"/>
<dbReference type="Gene3D" id="1.10.260.40">
    <property type="entry name" value="lambda repressor-like DNA-binding domains"/>
    <property type="match status" value="1"/>
</dbReference>
<dbReference type="Pfam" id="PF01381">
    <property type="entry name" value="HTH_3"/>
    <property type="match status" value="1"/>
</dbReference>
<sequence length="66" mass="7876">MKNKKLLATNLIADLLKRDWSYAKIASELGKSEMSIRRWEKGKSIPHRFFIEKMEKLIEEEINGRR</sequence>
<accession>A0A6H1Z804</accession>
<dbReference type="GO" id="GO:0003677">
    <property type="term" value="F:DNA binding"/>
    <property type="evidence" value="ECO:0007669"/>
    <property type="project" value="InterPro"/>
</dbReference>
<dbReference type="PROSITE" id="PS50943">
    <property type="entry name" value="HTH_CROC1"/>
    <property type="match status" value="1"/>
</dbReference>
<dbReference type="CDD" id="cd00093">
    <property type="entry name" value="HTH_XRE"/>
    <property type="match status" value="1"/>
</dbReference>
<dbReference type="AlphaFoldDB" id="A0A6H1Z804"/>
<evidence type="ECO:0000313" key="4">
    <source>
        <dbReference type="EMBL" id="QJB05013.1"/>
    </source>
</evidence>
<evidence type="ECO:0000313" key="3">
    <source>
        <dbReference type="EMBL" id="QJA54237.1"/>
    </source>
</evidence>
<dbReference type="SUPFAM" id="SSF47413">
    <property type="entry name" value="lambda repressor-like DNA-binding domains"/>
    <property type="match status" value="1"/>
</dbReference>
<dbReference type="InterPro" id="IPR010982">
    <property type="entry name" value="Lambda_DNA-bd_dom_sf"/>
</dbReference>
<dbReference type="SMART" id="SM00530">
    <property type="entry name" value="HTH_XRE"/>
    <property type="match status" value="1"/>
</dbReference>
<name>A0A6H1Z804_9ZZZZ</name>